<proteinExistence type="predicted"/>
<organism evidence="1">
    <name type="scientific">Yersinia enterocolitica W22703</name>
    <dbReference type="NCBI Taxonomy" id="913028"/>
    <lineage>
        <taxon>Bacteria</taxon>
        <taxon>Pseudomonadati</taxon>
        <taxon>Pseudomonadota</taxon>
        <taxon>Gammaproteobacteria</taxon>
        <taxon>Enterobacterales</taxon>
        <taxon>Yersiniaceae</taxon>
        <taxon>Yersinia</taxon>
    </lineage>
</organism>
<reference evidence="1" key="1">
    <citation type="journal article" date="2011" name="BMC Genomics">
        <title>Shotgun sequencing of Yersinia enterocolitica strain W22703 (biotype 2, serotype O:9): genomic evidence for oscillation between invertebrates and mammals.</title>
        <authorList>
            <person name="Fuchs T.M."/>
            <person name="Brandt K."/>
            <person name="Starke M."/>
            <person name="Rattei T."/>
        </authorList>
    </citation>
    <scope>NUCLEOTIDE SEQUENCE</scope>
</reference>
<protein>
    <submittedName>
        <fullName evidence="1">Uncharacterized protein</fullName>
    </submittedName>
</protein>
<gene>
    <name evidence="1" type="ORF">YEW_GE26100</name>
</gene>
<dbReference type="AlphaFoldDB" id="F4N4A4"/>
<sequence length="37" mass="4110">MKSIGFNYFCIIKAGLITATEANQVCDAPQRRILPLL</sequence>
<dbReference type="EMBL" id="FR718709">
    <property type="protein sequence ID" value="CBX72912.1"/>
    <property type="molecule type" value="Genomic_DNA"/>
</dbReference>
<name>F4N4A4_YEREN</name>
<evidence type="ECO:0000313" key="1">
    <source>
        <dbReference type="EMBL" id="CBX72912.1"/>
    </source>
</evidence>
<accession>F4N4A4</accession>